<evidence type="ECO:0000256" key="1">
    <source>
        <dbReference type="ARBA" id="ARBA00008061"/>
    </source>
</evidence>
<sequence>MTYFLQQGTPFIYQGQEIGMTNYPFESIETFNDVAEKNEYHIVKEQGGDINQLLNKYNMENRDNSRTPMQWNDTKNAGFTNGRPWFPVNPNYKVINVERQRHDNHSILQFYKKLIQLKKSDDVYTYGTFNMMDNHNSKLFAYTRKLNDKTALIVGNLTDQMASLELPFELNDTAQVKLHNYQHNKIDIKHVKPYEDFVLEL</sequence>
<accession>A0A380H5V1</accession>
<evidence type="ECO:0000313" key="4">
    <source>
        <dbReference type="EMBL" id="SUM71686.1"/>
    </source>
</evidence>
<dbReference type="Gene3D" id="2.60.40.1180">
    <property type="entry name" value="Golgi alpha-mannosidase II"/>
    <property type="match status" value="1"/>
</dbReference>
<proteinExistence type="inferred from homology"/>
<dbReference type="SUPFAM" id="SSF51011">
    <property type="entry name" value="Glycosyl hydrolase domain"/>
    <property type="match status" value="1"/>
</dbReference>
<dbReference type="GO" id="GO:0009313">
    <property type="term" value="P:oligosaccharide catabolic process"/>
    <property type="evidence" value="ECO:0007669"/>
    <property type="project" value="TreeGrafter"/>
</dbReference>
<dbReference type="GO" id="GO:0004556">
    <property type="term" value="F:alpha-amylase activity"/>
    <property type="evidence" value="ECO:0007669"/>
    <property type="project" value="TreeGrafter"/>
</dbReference>
<feature type="domain" description="Glycosyl hydrolase family 13 catalytic" evidence="2">
    <location>
        <begin position="3"/>
        <end position="127"/>
    </location>
</feature>
<gene>
    <name evidence="4" type="primary">malA_3</name>
    <name evidence="4" type="ORF">NCTC11807_01524</name>
</gene>
<feature type="domain" description="Maltogenic amylase-like C-terminal" evidence="3">
    <location>
        <begin position="129"/>
        <end position="179"/>
    </location>
</feature>
<evidence type="ECO:0000313" key="5">
    <source>
        <dbReference type="Proteomes" id="UP000255425"/>
    </source>
</evidence>
<dbReference type="EC" id="3.2.1.10" evidence="4"/>
<dbReference type="SUPFAM" id="SSF51445">
    <property type="entry name" value="(Trans)glycosidases"/>
    <property type="match status" value="1"/>
</dbReference>
<dbReference type="PANTHER" id="PTHR10357">
    <property type="entry name" value="ALPHA-AMYLASE FAMILY MEMBER"/>
    <property type="match status" value="1"/>
</dbReference>
<comment type="similarity">
    <text evidence="1">Belongs to the glycosyl hydrolase 13 family.</text>
</comment>
<dbReference type="Proteomes" id="UP000255425">
    <property type="component" value="Unassembled WGS sequence"/>
</dbReference>
<dbReference type="EMBL" id="UHDZ01000001">
    <property type="protein sequence ID" value="SUM71686.1"/>
    <property type="molecule type" value="Genomic_DNA"/>
</dbReference>
<dbReference type="Gene3D" id="3.20.20.80">
    <property type="entry name" value="Glycosidases"/>
    <property type="match status" value="1"/>
</dbReference>
<dbReference type="InterPro" id="IPR013780">
    <property type="entry name" value="Glyco_hydro_b"/>
</dbReference>
<dbReference type="PANTHER" id="PTHR10357:SF178">
    <property type="entry name" value="OLIGO-1,6-GLUCOSIDASE 3-RELATED"/>
    <property type="match status" value="1"/>
</dbReference>
<name>A0A380H5V1_9STAP</name>
<dbReference type="GO" id="GO:0004574">
    <property type="term" value="F:oligo-1,6-glucosidase activity"/>
    <property type="evidence" value="ECO:0007669"/>
    <property type="project" value="UniProtKB-EC"/>
</dbReference>
<dbReference type="InterPro" id="IPR006047">
    <property type="entry name" value="GH13_cat_dom"/>
</dbReference>
<dbReference type="Pfam" id="PF16657">
    <property type="entry name" value="Malt_amylase_C"/>
    <property type="match status" value="1"/>
</dbReference>
<keyword evidence="5" id="KW-1185">Reference proteome</keyword>
<reference evidence="4 5" key="1">
    <citation type="submission" date="2018-06" db="EMBL/GenBank/DDBJ databases">
        <authorList>
            <consortium name="Pathogen Informatics"/>
            <person name="Doyle S."/>
        </authorList>
    </citation>
    <scope>NUCLEOTIDE SEQUENCE [LARGE SCALE GENOMIC DNA]</scope>
    <source>
        <strain evidence="4 5">NCTC11807</strain>
    </source>
</reference>
<evidence type="ECO:0000259" key="2">
    <source>
        <dbReference type="Pfam" id="PF00128"/>
    </source>
</evidence>
<organism evidence="4 5">
    <name type="scientific">Staphylococcus saccharolyticus</name>
    <dbReference type="NCBI Taxonomy" id="33028"/>
    <lineage>
        <taxon>Bacteria</taxon>
        <taxon>Bacillati</taxon>
        <taxon>Bacillota</taxon>
        <taxon>Bacilli</taxon>
        <taxon>Bacillales</taxon>
        <taxon>Staphylococcaceae</taxon>
        <taxon>Staphylococcus</taxon>
    </lineage>
</organism>
<dbReference type="InterPro" id="IPR017853">
    <property type="entry name" value="GH"/>
</dbReference>
<keyword evidence="4" id="KW-0378">Hydrolase</keyword>
<evidence type="ECO:0000259" key="3">
    <source>
        <dbReference type="Pfam" id="PF16657"/>
    </source>
</evidence>
<protein>
    <submittedName>
        <fullName evidence="4">Alpha-D-1,4-glucosidase</fullName>
        <ecNumber evidence="4">3.2.1.10</ecNumber>
    </submittedName>
</protein>
<keyword evidence="4" id="KW-0326">Glycosidase</keyword>
<dbReference type="InterPro" id="IPR032091">
    <property type="entry name" value="Malt_amylase-like_C"/>
</dbReference>
<dbReference type="Pfam" id="PF00128">
    <property type="entry name" value="Alpha-amylase"/>
    <property type="match status" value="1"/>
</dbReference>
<dbReference type="AlphaFoldDB" id="A0A380H5V1"/>